<keyword evidence="13" id="KW-1185">Reference proteome</keyword>
<comment type="catalytic activity">
    <reaction evidence="9">
        <text>N-acetyl-alpha-D-glucosamine 1-phosphate + UTP + H(+) = UDP-N-acetyl-alpha-D-glucosamine + diphosphate</text>
        <dbReference type="Rhea" id="RHEA:13509"/>
        <dbReference type="ChEBI" id="CHEBI:15378"/>
        <dbReference type="ChEBI" id="CHEBI:33019"/>
        <dbReference type="ChEBI" id="CHEBI:46398"/>
        <dbReference type="ChEBI" id="CHEBI:57705"/>
        <dbReference type="ChEBI" id="CHEBI:57776"/>
        <dbReference type="EC" id="2.7.7.23"/>
    </reaction>
</comment>
<dbReference type="AlphaFoldDB" id="A0A2N3LLA7"/>
<dbReference type="InterPro" id="IPR056729">
    <property type="entry name" value="GMPPB_C"/>
</dbReference>
<protein>
    <submittedName>
        <fullName evidence="12">Uncharacterized protein</fullName>
    </submittedName>
</protein>
<dbReference type="OrthoDB" id="9813880at2"/>
<comment type="pathway">
    <text evidence="1">Nucleotide-sugar biosynthesis; UDP-N-acetyl-alpha-D-glucosamine biosynthesis; N-acetyl-alpha-D-glucosamine 1-phosphate from alpha-D-glucosamine 6-phosphate (route II): step 2/2.</text>
</comment>
<dbReference type="Pfam" id="PF25087">
    <property type="entry name" value="GMPPB_C"/>
    <property type="match status" value="1"/>
</dbReference>
<comment type="catalytic activity">
    <reaction evidence="8">
        <text>alpha-D-glucosamine 1-phosphate + acetyl-CoA = N-acetyl-alpha-D-glucosamine 1-phosphate + CoA + H(+)</text>
        <dbReference type="Rhea" id="RHEA:13725"/>
        <dbReference type="ChEBI" id="CHEBI:15378"/>
        <dbReference type="ChEBI" id="CHEBI:57287"/>
        <dbReference type="ChEBI" id="CHEBI:57288"/>
        <dbReference type="ChEBI" id="CHEBI:57776"/>
        <dbReference type="ChEBI" id="CHEBI:58516"/>
        <dbReference type="EC" id="2.3.1.157"/>
    </reaction>
</comment>
<evidence type="ECO:0000256" key="4">
    <source>
        <dbReference type="ARBA" id="ARBA00022695"/>
    </source>
</evidence>
<name>A0A2N3LLA7_9BACI</name>
<dbReference type="InterPro" id="IPR050065">
    <property type="entry name" value="GlmU-like"/>
</dbReference>
<keyword evidence="6" id="KW-0511">Multifunctional enzyme</keyword>
<dbReference type="Gene3D" id="2.160.10.10">
    <property type="entry name" value="Hexapeptide repeat proteins"/>
    <property type="match status" value="1"/>
</dbReference>
<evidence type="ECO:0000256" key="6">
    <source>
        <dbReference type="ARBA" id="ARBA00023268"/>
    </source>
</evidence>
<comment type="pathway">
    <text evidence="2">Nucleotide-sugar biosynthesis; UDP-N-acetyl-alpha-D-glucosamine biosynthesis; UDP-N-acetyl-alpha-D-glucosamine from N-acetyl-alpha-D-glucosamine 1-phosphate: step 1/1.</text>
</comment>
<feature type="domain" description="Mannose-1-phosphate guanyltransferase C-terminal" evidence="11">
    <location>
        <begin position="269"/>
        <end position="351"/>
    </location>
</feature>
<organism evidence="12 13">
    <name type="scientific">Heyndrickxia camelliae</name>
    <dbReference type="NCBI Taxonomy" id="1707093"/>
    <lineage>
        <taxon>Bacteria</taxon>
        <taxon>Bacillati</taxon>
        <taxon>Bacillota</taxon>
        <taxon>Bacilli</taxon>
        <taxon>Bacillales</taxon>
        <taxon>Bacillaceae</taxon>
        <taxon>Heyndrickxia</taxon>
    </lineage>
</organism>
<dbReference type="GO" id="GO:0003977">
    <property type="term" value="F:UDP-N-acetylglucosamine diphosphorylase activity"/>
    <property type="evidence" value="ECO:0007669"/>
    <property type="project" value="UniProtKB-EC"/>
</dbReference>
<reference evidence="12 13" key="1">
    <citation type="submission" date="2017-11" db="EMBL/GenBank/DDBJ databases">
        <title>Bacillus camelliae sp. nov., isolated from pu'er tea.</title>
        <authorList>
            <person name="Niu L."/>
        </authorList>
    </citation>
    <scope>NUCLEOTIDE SEQUENCE [LARGE SCALE GENOMIC DNA]</scope>
    <source>
        <strain evidence="12 13">7578-1</strain>
    </source>
</reference>
<dbReference type="InterPro" id="IPR005835">
    <property type="entry name" value="NTP_transferase_dom"/>
</dbReference>
<dbReference type="PANTHER" id="PTHR43584:SF8">
    <property type="entry name" value="N-ACETYLMURAMATE ALPHA-1-PHOSPHATE URIDYLYLTRANSFERASE"/>
    <property type="match status" value="1"/>
</dbReference>
<dbReference type="GO" id="GO:0019134">
    <property type="term" value="F:glucosamine-1-phosphate N-acetyltransferase activity"/>
    <property type="evidence" value="ECO:0007669"/>
    <property type="project" value="UniProtKB-EC"/>
</dbReference>
<gene>
    <name evidence="12" type="ORF">CWO92_09510</name>
</gene>
<keyword evidence="3" id="KW-0808">Transferase</keyword>
<dbReference type="Gene3D" id="3.90.550.10">
    <property type="entry name" value="Spore Coat Polysaccharide Biosynthesis Protein SpsA, Chain A"/>
    <property type="match status" value="1"/>
</dbReference>
<dbReference type="SUPFAM" id="SSF53448">
    <property type="entry name" value="Nucleotide-diphospho-sugar transferases"/>
    <property type="match status" value="1"/>
</dbReference>
<proteinExistence type="predicted"/>
<dbReference type="Proteomes" id="UP000233440">
    <property type="component" value="Unassembled WGS sequence"/>
</dbReference>
<dbReference type="InterPro" id="IPR011004">
    <property type="entry name" value="Trimer_LpxA-like_sf"/>
</dbReference>
<dbReference type="InterPro" id="IPR018357">
    <property type="entry name" value="Hexapep_transf_CS"/>
</dbReference>
<comment type="caution">
    <text evidence="12">The sequence shown here is derived from an EMBL/GenBank/DDBJ whole genome shotgun (WGS) entry which is preliminary data.</text>
</comment>
<dbReference type="PROSITE" id="PS00101">
    <property type="entry name" value="HEXAPEP_TRANSFERASES"/>
    <property type="match status" value="1"/>
</dbReference>
<keyword evidence="7" id="KW-0012">Acyltransferase</keyword>
<feature type="domain" description="Nucleotidyl transferase" evidence="10">
    <location>
        <begin position="16"/>
        <end position="197"/>
    </location>
</feature>
<dbReference type="SUPFAM" id="SSF51161">
    <property type="entry name" value="Trimeric LpxA-like enzymes"/>
    <property type="match status" value="1"/>
</dbReference>
<evidence type="ECO:0000259" key="10">
    <source>
        <dbReference type="Pfam" id="PF00483"/>
    </source>
</evidence>
<dbReference type="InterPro" id="IPR029044">
    <property type="entry name" value="Nucleotide-diphossugar_trans"/>
</dbReference>
<keyword evidence="4" id="KW-0548">Nucleotidyltransferase</keyword>
<evidence type="ECO:0000313" key="12">
    <source>
        <dbReference type="EMBL" id="PKR85411.1"/>
    </source>
</evidence>
<evidence type="ECO:0000256" key="2">
    <source>
        <dbReference type="ARBA" id="ARBA00005208"/>
    </source>
</evidence>
<dbReference type="Pfam" id="PF00483">
    <property type="entry name" value="NTP_transferase"/>
    <property type="match status" value="1"/>
</dbReference>
<accession>A0A2N3LLA7</accession>
<evidence type="ECO:0000256" key="5">
    <source>
        <dbReference type="ARBA" id="ARBA00022737"/>
    </source>
</evidence>
<sequence>MNDLLNKIGVITVKTAIILAAGKGKKMWPYNEYWPKAALPIANQGNIVHLVNHLKSLSFERIIVTTSYLGRRIKSLLCEIEGIELIELSATEGTADSLERVVHDVHDPNLFVFFGDLFITRERLRSFINAYELQSDTLDALILSKPIGSEHAQDWFGISIGENQRVKNIFGHPRPHYVQERVMGAFALKTNALKRMLNHNPGFMKSVPTGVMPQQEVELEQCLQWLVEEGYKVLSYPISNGAIDIDKPWHLLQANHLALSEMTKVLEKNEIHETSEIHSTADIQGYVKLGKHVKIGKYVTIKGNAIIGDYTTLDNGVVIEGNVVIGSHCRIENFCRIGSDSVIGHKNRIGHCAEFKGVTFDNVSFIHFGEVFGIIGESTDIAAGVTVGITRFDDQLQTQIVNERKEIPEEYGNAVYFGDFTRTGILSLYMPGIKVGSNSIIGSGVIVEKDVPSKTLLYAEQTTIEKKWGPHRYGW</sequence>
<keyword evidence="5" id="KW-0677">Repeat</keyword>
<evidence type="ECO:0000256" key="8">
    <source>
        <dbReference type="ARBA" id="ARBA00048247"/>
    </source>
</evidence>
<evidence type="ECO:0000256" key="7">
    <source>
        <dbReference type="ARBA" id="ARBA00023315"/>
    </source>
</evidence>
<dbReference type="EMBL" id="PIQO01000005">
    <property type="protein sequence ID" value="PKR85411.1"/>
    <property type="molecule type" value="Genomic_DNA"/>
</dbReference>
<evidence type="ECO:0000256" key="9">
    <source>
        <dbReference type="ARBA" id="ARBA00048493"/>
    </source>
</evidence>
<dbReference type="PANTHER" id="PTHR43584">
    <property type="entry name" value="NUCLEOTIDYL TRANSFERASE"/>
    <property type="match status" value="1"/>
</dbReference>
<evidence type="ECO:0000259" key="11">
    <source>
        <dbReference type="Pfam" id="PF25087"/>
    </source>
</evidence>
<evidence type="ECO:0000256" key="3">
    <source>
        <dbReference type="ARBA" id="ARBA00022679"/>
    </source>
</evidence>
<evidence type="ECO:0000313" key="13">
    <source>
        <dbReference type="Proteomes" id="UP000233440"/>
    </source>
</evidence>
<evidence type="ECO:0000256" key="1">
    <source>
        <dbReference type="ARBA" id="ARBA00005166"/>
    </source>
</evidence>